<dbReference type="EMBL" id="QMFY01000008">
    <property type="protein sequence ID" value="RAW00112.1"/>
    <property type="molecule type" value="Genomic_DNA"/>
</dbReference>
<comment type="caution">
    <text evidence="9">The sequence shown here is derived from an EMBL/GenBank/DDBJ whole genome shotgun (WGS) entry which is preliminary data.</text>
</comment>
<keyword evidence="10" id="KW-1185">Reference proteome</keyword>
<dbReference type="Proteomes" id="UP000251889">
    <property type="component" value="Unassembled WGS sequence"/>
</dbReference>
<proteinExistence type="inferred from homology"/>
<feature type="chain" id="PRO_5016852084" description="Peptidyl-prolyl cis-trans isomerase" evidence="7">
    <location>
        <begin position="19"/>
        <end position="243"/>
    </location>
</feature>
<dbReference type="Gene3D" id="1.10.287.460">
    <property type="entry name" value="Peptidyl-prolyl cis-trans isomerase, FKBP-type, N-terminal domain"/>
    <property type="match status" value="1"/>
</dbReference>
<dbReference type="InterPro" id="IPR000774">
    <property type="entry name" value="PPIase_FKBP_N"/>
</dbReference>
<evidence type="ECO:0000259" key="8">
    <source>
        <dbReference type="PROSITE" id="PS50059"/>
    </source>
</evidence>
<accession>A0A364Y007</accession>
<dbReference type="FunFam" id="3.10.50.40:FF:000006">
    <property type="entry name" value="Peptidyl-prolyl cis-trans isomerase"/>
    <property type="match status" value="1"/>
</dbReference>
<keyword evidence="4 5" id="KW-0413">Isomerase</keyword>
<dbReference type="PANTHER" id="PTHR43811">
    <property type="entry name" value="FKBP-TYPE PEPTIDYL-PROLYL CIS-TRANS ISOMERASE FKPA"/>
    <property type="match status" value="1"/>
</dbReference>
<evidence type="ECO:0000313" key="9">
    <source>
        <dbReference type="EMBL" id="RAW00112.1"/>
    </source>
</evidence>
<feature type="signal peptide" evidence="7">
    <location>
        <begin position="1"/>
        <end position="18"/>
    </location>
</feature>
<evidence type="ECO:0000256" key="3">
    <source>
        <dbReference type="ARBA" id="ARBA00023110"/>
    </source>
</evidence>
<dbReference type="SUPFAM" id="SSF54534">
    <property type="entry name" value="FKBP-like"/>
    <property type="match status" value="1"/>
</dbReference>
<evidence type="ECO:0000256" key="5">
    <source>
        <dbReference type="PROSITE-ProRule" id="PRU00277"/>
    </source>
</evidence>
<dbReference type="RefSeq" id="WP_112747950.1">
    <property type="nucleotide sequence ID" value="NZ_QMFY01000008.1"/>
</dbReference>
<dbReference type="GO" id="GO:0003755">
    <property type="term" value="F:peptidyl-prolyl cis-trans isomerase activity"/>
    <property type="evidence" value="ECO:0007669"/>
    <property type="project" value="UniProtKB-UniRule"/>
</dbReference>
<dbReference type="PANTHER" id="PTHR43811:SF23">
    <property type="entry name" value="FKBP-TYPE 22 KDA PEPTIDYL-PROLYL CIS-TRANS ISOMERASE"/>
    <property type="match status" value="1"/>
</dbReference>
<dbReference type="AlphaFoldDB" id="A0A364Y007"/>
<dbReference type="InterPro" id="IPR046357">
    <property type="entry name" value="PPIase_dom_sf"/>
</dbReference>
<evidence type="ECO:0000313" key="10">
    <source>
        <dbReference type="Proteomes" id="UP000251889"/>
    </source>
</evidence>
<evidence type="ECO:0000256" key="2">
    <source>
        <dbReference type="ARBA" id="ARBA00006577"/>
    </source>
</evidence>
<dbReference type="PROSITE" id="PS50059">
    <property type="entry name" value="FKBP_PPIASE"/>
    <property type="match status" value="1"/>
</dbReference>
<sequence length="243" mass="26577">MKIVFSMLMLFVVASVGAQSKKELAAQVASLKTEIEQLKKPKEAELTDKHKKASYGLGVLIAENLKPQGGDSLDIETLNIAIKDVFQSKTLKMTQEESMTIVQEYMRGQAEKRNAKLAEAGKVYLETNKTKAGVQVTATGLQYQVLQSGKGKKPGPNDQVTVHYTGKLIDGKVFDSSVERNEPATFGVSQVIPGWTEALQLMKEGDKFLLTIPSELGYGERGAGQDIPPFSVLVFEVELIKVN</sequence>
<dbReference type="Pfam" id="PF01346">
    <property type="entry name" value="FKBP_N"/>
    <property type="match status" value="1"/>
</dbReference>
<gene>
    <name evidence="9" type="ORF">DQQ10_16310</name>
</gene>
<evidence type="ECO:0000256" key="7">
    <source>
        <dbReference type="SAM" id="SignalP"/>
    </source>
</evidence>
<comment type="catalytic activity">
    <reaction evidence="1 5 6">
        <text>[protein]-peptidylproline (omega=180) = [protein]-peptidylproline (omega=0)</text>
        <dbReference type="Rhea" id="RHEA:16237"/>
        <dbReference type="Rhea" id="RHEA-COMP:10747"/>
        <dbReference type="Rhea" id="RHEA-COMP:10748"/>
        <dbReference type="ChEBI" id="CHEBI:83833"/>
        <dbReference type="ChEBI" id="CHEBI:83834"/>
        <dbReference type="EC" id="5.2.1.8"/>
    </reaction>
</comment>
<dbReference type="InterPro" id="IPR036944">
    <property type="entry name" value="PPIase_FKBP_N_sf"/>
</dbReference>
<evidence type="ECO:0000256" key="1">
    <source>
        <dbReference type="ARBA" id="ARBA00000971"/>
    </source>
</evidence>
<organism evidence="9 10">
    <name type="scientific">Pseudochryseolinea flava</name>
    <dbReference type="NCBI Taxonomy" id="2059302"/>
    <lineage>
        <taxon>Bacteria</taxon>
        <taxon>Pseudomonadati</taxon>
        <taxon>Bacteroidota</taxon>
        <taxon>Cytophagia</taxon>
        <taxon>Cytophagales</taxon>
        <taxon>Fulvivirgaceae</taxon>
        <taxon>Pseudochryseolinea</taxon>
    </lineage>
</organism>
<dbReference type="Gene3D" id="3.10.50.40">
    <property type="match status" value="1"/>
</dbReference>
<comment type="similarity">
    <text evidence="2 6">Belongs to the FKBP-type PPIase family.</text>
</comment>
<evidence type="ECO:0000256" key="4">
    <source>
        <dbReference type="ARBA" id="ARBA00023235"/>
    </source>
</evidence>
<evidence type="ECO:0000256" key="6">
    <source>
        <dbReference type="RuleBase" id="RU003915"/>
    </source>
</evidence>
<dbReference type="GO" id="GO:0006457">
    <property type="term" value="P:protein folding"/>
    <property type="evidence" value="ECO:0007669"/>
    <property type="project" value="InterPro"/>
</dbReference>
<keyword evidence="3 5" id="KW-0697">Rotamase</keyword>
<dbReference type="OrthoDB" id="9814548at2"/>
<reference evidence="9 10" key="1">
    <citation type="submission" date="2018-06" db="EMBL/GenBank/DDBJ databases">
        <title>Chryseolinea flavus sp. nov., a member of the phylum Bacteroidetes isolated from soil.</title>
        <authorList>
            <person name="Li Y."/>
            <person name="Wang J."/>
        </authorList>
    </citation>
    <scope>NUCLEOTIDE SEQUENCE [LARGE SCALE GENOMIC DNA]</scope>
    <source>
        <strain evidence="9 10">SDU1-6</strain>
    </source>
</reference>
<name>A0A364Y007_9BACT</name>
<dbReference type="Pfam" id="PF00254">
    <property type="entry name" value="FKBP_C"/>
    <property type="match status" value="1"/>
</dbReference>
<dbReference type="InterPro" id="IPR001179">
    <property type="entry name" value="PPIase_FKBP_dom"/>
</dbReference>
<keyword evidence="7" id="KW-0732">Signal</keyword>
<dbReference type="EC" id="5.2.1.8" evidence="6"/>
<protein>
    <recommendedName>
        <fullName evidence="6">Peptidyl-prolyl cis-trans isomerase</fullName>
        <ecNumber evidence="6">5.2.1.8</ecNumber>
    </recommendedName>
</protein>
<feature type="domain" description="PPIase FKBP-type" evidence="8">
    <location>
        <begin position="157"/>
        <end position="243"/>
    </location>
</feature>